<proteinExistence type="predicted"/>
<dbReference type="SMART" id="SM00248">
    <property type="entry name" value="ANK"/>
    <property type="match status" value="2"/>
</dbReference>
<evidence type="ECO:0000313" key="2">
    <source>
        <dbReference type="Proteomes" id="UP000836841"/>
    </source>
</evidence>
<comment type="caution">
    <text evidence="1">The sequence shown here is derived from an EMBL/GenBank/DDBJ whole genome shotgun (WGS) entry which is preliminary data.</text>
</comment>
<dbReference type="Proteomes" id="UP000836841">
    <property type="component" value="Unassembled WGS sequence"/>
</dbReference>
<dbReference type="AlphaFoldDB" id="A0AAU9RGQ5"/>
<dbReference type="Gene3D" id="1.25.40.20">
    <property type="entry name" value="Ankyrin repeat-containing domain"/>
    <property type="match status" value="1"/>
</dbReference>
<evidence type="ECO:0000313" key="1">
    <source>
        <dbReference type="EMBL" id="CAH2041502.1"/>
    </source>
</evidence>
<protein>
    <submittedName>
        <fullName evidence="1">Uncharacterized protein</fullName>
    </submittedName>
</protein>
<dbReference type="Pfam" id="PF00023">
    <property type="entry name" value="Ank"/>
    <property type="match status" value="1"/>
</dbReference>
<sequence>MEQAQQTLKEVAQAGDFEGLLKPSSGRKLNPDGFSALHMALQNGHSYTADRLTGFDKELLRVKGRNGFTPLHAVAQRDEIELLAEFLRANPESIEDLTIGMRPRFTSL</sequence>
<name>A0AAU9RGQ5_THLAR</name>
<dbReference type="PANTHER" id="PTHR24128:SF24">
    <property type="entry name" value="ANKYRIN REPEAT PROTEIN"/>
    <property type="match status" value="1"/>
</dbReference>
<reference evidence="1 2" key="1">
    <citation type="submission" date="2022-03" db="EMBL/GenBank/DDBJ databases">
        <authorList>
            <person name="Nunn A."/>
            <person name="Chopra R."/>
            <person name="Nunn A."/>
            <person name="Contreras Garrido A."/>
        </authorList>
    </citation>
    <scope>NUCLEOTIDE SEQUENCE [LARGE SCALE GENOMIC DNA]</scope>
</reference>
<keyword evidence="2" id="KW-1185">Reference proteome</keyword>
<gene>
    <name evidence="1" type="ORF">TAV2_LOCUS4466</name>
</gene>
<dbReference type="EMBL" id="CAJVSB020000101">
    <property type="protein sequence ID" value="CAH2041502.1"/>
    <property type="molecule type" value="Genomic_DNA"/>
</dbReference>
<organism evidence="1 2">
    <name type="scientific">Thlaspi arvense</name>
    <name type="common">Field penny-cress</name>
    <dbReference type="NCBI Taxonomy" id="13288"/>
    <lineage>
        <taxon>Eukaryota</taxon>
        <taxon>Viridiplantae</taxon>
        <taxon>Streptophyta</taxon>
        <taxon>Embryophyta</taxon>
        <taxon>Tracheophyta</taxon>
        <taxon>Spermatophyta</taxon>
        <taxon>Magnoliopsida</taxon>
        <taxon>eudicotyledons</taxon>
        <taxon>Gunneridae</taxon>
        <taxon>Pentapetalae</taxon>
        <taxon>rosids</taxon>
        <taxon>malvids</taxon>
        <taxon>Brassicales</taxon>
        <taxon>Brassicaceae</taxon>
        <taxon>Thlaspideae</taxon>
        <taxon>Thlaspi</taxon>
    </lineage>
</organism>
<dbReference type="InterPro" id="IPR036770">
    <property type="entry name" value="Ankyrin_rpt-contain_sf"/>
</dbReference>
<dbReference type="SUPFAM" id="SSF48403">
    <property type="entry name" value="Ankyrin repeat"/>
    <property type="match status" value="1"/>
</dbReference>
<accession>A0AAU9RGQ5</accession>
<dbReference type="InterPro" id="IPR002110">
    <property type="entry name" value="Ankyrin_rpt"/>
</dbReference>
<dbReference type="PANTHER" id="PTHR24128">
    <property type="entry name" value="HOMEOBOX PROTEIN WARIAI"/>
    <property type="match status" value="1"/>
</dbReference>